<keyword evidence="4" id="KW-1185">Reference proteome</keyword>
<organism evidence="3 4">
    <name type="scientific">Paraburkholderia fynbosensis</name>
    <dbReference type="NCBI Taxonomy" id="1200993"/>
    <lineage>
        <taxon>Bacteria</taxon>
        <taxon>Pseudomonadati</taxon>
        <taxon>Pseudomonadota</taxon>
        <taxon>Betaproteobacteria</taxon>
        <taxon>Burkholderiales</taxon>
        <taxon>Burkholderiaceae</taxon>
        <taxon>Paraburkholderia</taxon>
    </lineage>
</organism>
<accession>A0A6J5H387</accession>
<keyword evidence="2" id="KW-0812">Transmembrane</keyword>
<keyword evidence="2" id="KW-1133">Transmembrane helix</keyword>
<keyword evidence="2" id="KW-0472">Membrane</keyword>
<evidence type="ECO:0000256" key="1">
    <source>
        <dbReference type="SAM" id="MobiDB-lite"/>
    </source>
</evidence>
<sequence length="182" mass="20420">MGASGRVHGSLLVAIIVPTAVWFLDRRRAGLSEKMRLQAIAAITRLALEALRRLHTEMDEADSNIVSVESFHEVQIATDAADSIRVDAPGSPPLVTNVAIVKRWIRRMSGLIPEFLPPTGTLSIVPINFAELYVTSKSRKRRSTRKSRYEHSRVRWRRSPVPPQNDGTDELVPCCRPHPLRI</sequence>
<evidence type="ECO:0000256" key="2">
    <source>
        <dbReference type="SAM" id="Phobius"/>
    </source>
</evidence>
<reference evidence="3 4" key="1">
    <citation type="submission" date="2020-04" db="EMBL/GenBank/DDBJ databases">
        <authorList>
            <person name="De Canck E."/>
        </authorList>
    </citation>
    <scope>NUCLEOTIDE SEQUENCE [LARGE SCALE GENOMIC DNA]</scope>
    <source>
        <strain evidence="3 4">LMG 27177</strain>
    </source>
</reference>
<dbReference type="Proteomes" id="UP000494252">
    <property type="component" value="Unassembled WGS sequence"/>
</dbReference>
<proteinExistence type="predicted"/>
<name>A0A6J5H387_9BURK</name>
<feature type="region of interest" description="Disordered" evidence="1">
    <location>
        <begin position="141"/>
        <end position="172"/>
    </location>
</feature>
<evidence type="ECO:0000313" key="3">
    <source>
        <dbReference type="EMBL" id="CAB3810800.1"/>
    </source>
</evidence>
<dbReference type="AlphaFoldDB" id="A0A6J5H387"/>
<protein>
    <submittedName>
        <fullName evidence="3">Uncharacterized protein</fullName>
    </submittedName>
</protein>
<evidence type="ECO:0000313" key="4">
    <source>
        <dbReference type="Proteomes" id="UP000494252"/>
    </source>
</evidence>
<gene>
    <name evidence="3" type="ORF">LMG27177_07477</name>
</gene>
<feature type="transmembrane region" description="Helical" evidence="2">
    <location>
        <begin position="6"/>
        <end position="24"/>
    </location>
</feature>
<dbReference type="EMBL" id="CADIKI010000045">
    <property type="protein sequence ID" value="CAB3810800.1"/>
    <property type="molecule type" value="Genomic_DNA"/>
</dbReference>